<evidence type="ECO:0000256" key="1">
    <source>
        <dbReference type="ARBA" id="ARBA00004141"/>
    </source>
</evidence>
<keyword evidence="9" id="KW-1185">Reference proteome</keyword>
<organism evidence="9 10">
    <name type="scientific">Acanthaster planci</name>
    <name type="common">Crown-of-thorns starfish</name>
    <dbReference type="NCBI Taxonomy" id="133434"/>
    <lineage>
        <taxon>Eukaryota</taxon>
        <taxon>Metazoa</taxon>
        <taxon>Echinodermata</taxon>
        <taxon>Eleutherozoa</taxon>
        <taxon>Asterozoa</taxon>
        <taxon>Asteroidea</taxon>
        <taxon>Valvatacea</taxon>
        <taxon>Valvatida</taxon>
        <taxon>Acanthasteridae</taxon>
        <taxon>Acanthaster</taxon>
    </lineage>
</organism>
<dbReference type="GeneID" id="110976827"/>
<dbReference type="GO" id="GO:0022857">
    <property type="term" value="F:transmembrane transporter activity"/>
    <property type="evidence" value="ECO:0007669"/>
    <property type="project" value="InterPro"/>
</dbReference>
<dbReference type="PANTHER" id="PTHR23511">
    <property type="entry name" value="SYNAPTIC VESICLE GLYCOPROTEIN 2"/>
    <property type="match status" value="1"/>
</dbReference>
<dbReference type="GO" id="GO:0016020">
    <property type="term" value="C:membrane"/>
    <property type="evidence" value="ECO:0007669"/>
    <property type="project" value="UniProtKB-SubCell"/>
</dbReference>
<evidence type="ECO:0000256" key="5">
    <source>
        <dbReference type="ARBA" id="ARBA00022989"/>
    </source>
</evidence>
<feature type="transmembrane region" description="Helical" evidence="7">
    <location>
        <begin position="56"/>
        <end position="75"/>
    </location>
</feature>
<dbReference type="InterPro" id="IPR020846">
    <property type="entry name" value="MFS_dom"/>
</dbReference>
<evidence type="ECO:0000256" key="4">
    <source>
        <dbReference type="ARBA" id="ARBA00022692"/>
    </source>
</evidence>
<dbReference type="Proteomes" id="UP000694845">
    <property type="component" value="Unplaced"/>
</dbReference>
<dbReference type="OMA" id="CVYFCYL"/>
<feature type="transmembrane region" description="Helical" evidence="7">
    <location>
        <begin position="138"/>
        <end position="156"/>
    </location>
</feature>
<dbReference type="AlphaFoldDB" id="A0A8B7XZ01"/>
<evidence type="ECO:0000256" key="2">
    <source>
        <dbReference type="ARBA" id="ARBA00008335"/>
    </source>
</evidence>
<dbReference type="OrthoDB" id="433512at2759"/>
<dbReference type="RefSeq" id="XP_022086129.1">
    <property type="nucleotide sequence ID" value="XM_022230437.1"/>
</dbReference>
<dbReference type="InterPro" id="IPR005828">
    <property type="entry name" value="MFS_sugar_transport-like"/>
</dbReference>
<name>A0A8B7XZ01_ACAPL</name>
<feature type="transmembrane region" description="Helical" evidence="7">
    <location>
        <begin position="278"/>
        <end position="296"/>
    </location>
</feature>
<evidence type="ECO:0000313" key="9">
    <source>
        <dbReference type="Proteomes" id="UP000694845"/>
    </source>
</evidence>
<dbReference type="PANTHER" id="PTHR23511:SF5">
    <property type="entry name" value="MAJOR FACILITATOR-TYPE TRANSPORTER HXNZ-RELATED"/>
    <property type="match status" value="1"/>
</dbReference>
<feature type="transmembrane region" description="Helical" evidence="7">
    <location>
        <begin position="366"/>
        <end position="385"/>
    </location>
</feature>
<evidence type="ECO:0000313" key="10">
    <source>
        <dbReference type="RefSeq" id="XP_022086129.1"/>
    </source>
</evidence>
<dbReference type="PROSITE" id="PS50850">
    <property type="entry name" value="MFS"/>
    <property type="match status" value="1"/>
</dbReference>
<dbReference type="InterPro" id="IPR036259">
    <property type="entry name" value="MFS_trans_sf"/>
</dbReference>
<evidence type="ECO:0000256" key="3">
    <source>
        <dbReference type="ARBA" id="ARBA00022448"/>
    </source>
</evidence>
<protein>
    <submittedName>
        <fullName evidence="10">Synaptic vesicle 2-related protein-like</fullName>
    </submittedName>
</protein>
<evidence type="ECO:0000256" key="6">
    <source>
        <dbReference type="ARBA" id="ARBA00023136"/>
    </source>
</evidence>
<dbReference type="Gene3D" id="1.20.1250.20">
    <property type="entry name" value="MFS general substrate transporter like domains"/>
    <property type="match status" value="1"/>
</dbReference>
<evidence type="ECO:0000259" key="8">
    <source>
        <dbReference type="PROSITE" id="PS50850"/>
    </source>
</evidence>
<proteinExistence type="inferred from homology"/>
<keyword evidence="4 7" id="KW-0812">Transmembrane</keyword>
<gene>
    <name evidence="10" type="primary">LOC110976827</name>
</gene>
<dbReference type="SUPFAM" id="SSF103473">
    <property type="entry name" value="MFS general substrate transporter"/>
    <property type="match status" value="2"/>
</dbReference>
<keyword evidence="6 7" id="KW-0472">Membrane</keyword>
<feature type="transmembrane region" description="Helical" evidence="7">
    <location>
        <begin position="334"/>
        <end position="354"/>
    </location>
</feature>
<dbReference type="KEGG" id="aplc:110976827"/>
<feature type="transmembrane region" description="Helical" evidence="7">
    <location>
        <begin position="302"/>
        <end position="322"/>
    </location>
</feature>
<comment type="similarity">
    <text evidence="2">Belongs to the major facilitator superfamily.</text>
</comment>
<feature type="domain" description="Major facilitator superfamily (MFS) profile" evidence="8">
    <location>
        <begin position="1"/>
        <end position="388"/>
    </location>
</feature>
<comment type="subcellular location">
    <subcellularLocation>
        <location evidence="1">Membrane</location>
        <topology evidence="1">Multi-pass membrane protein</topology>
    </subcellularLocation>
</comment>
<dbReference type="Pfam" id="PF00083">
    <property type="entry name" value="Sugar_tr"/>
    <property type="match status" value="1"/>
</dbReference>
<keyword evidence="3" id="KW-0813">Transport</keyword>
<sequence length="395" mass="42966">MFVVGVQSSFMLYLGEIAPSSFRALFVLGQVLFFGIGSVYIATLGYLVLPALGWRVQCLFAALPILPVMIASWYFPESPRYFALTGSIKSAVETMKKIAAGNKKELPEGKLIQATISDKEERSSVFQLLSPELSRQTVMLWLIWFCVYFCYLGIALSSGRLIRITSPLPPSAENESLAHDLNLNRNSTLFIPPESADDSTDNSETDIAALNVEDTLLDPSHPQMTSATCAEEDMEPVECEVVVSNSEYIDSVVASIGDFMGAPCIVVLVYTFGRKGGMSISLILAASFMLCIIVTLGQIPPLAFLFLARALTMGTYGGLFLYTLEAYPTSTRSIALATGQFFAKVAGALTPFVAESLIKRYPVDAILIYFFVCITGSITLCLLPLETQGMGLKDS</sequence>
<feature type="transmembrane region" description="Helical" evidence="7">
    <location>
        <begin position="24"/>
        <end position="49"/>
    </location>
</feature>
<reference evidence="10" key="1">
    <citation type="submission" date="2025-08" db="UniProtKB">
        <authorList>
            <consortium name="RefSeq"/>
        </authorList>
    </citation>
    <scope>IDENTIFICATION</scope>
</reference>
<evidence type="ECO:0000256" key="7">
    <source>
        <dbReference type="SAM" id="Phobius"/>
    </source>
</evidence>
<accession>A0A8B7XZ01</accession>
<keyword evidence="5 7" id="KW-1133">Transmembrane helix</keyword>